<feature type="transmembrane region" description="Helical" evidence="1">
    <location>
        <begin position="74"/>
        <end position="92"/>
    </location>
</feature>
<sequence length="131" mass="14223">MHAYLTPYLAALLALGALDGVWLGWLMRGFYRQQIGAQMLDRPRWRPALLFYVSYPAALVALALFPAGQPPSQQVARAALVGLVAYGVYDLTNRATLRHWPLKLAVVDVAWGTFASAAAGAAAVWAVQHFG</sequence>
<evidence type="ECO:0000313" key="2">
    <source>
        <dbReference type="EMBL" id="MFG6414619.1"/>
    </source>
</evidence>
<dbReference type="Proteomes" id="UP001606300">
    <property type="component" value="Unassembled WGS sequence"/>
</dbReference>
<dbReference type="EMBL" id="JBIGHY010000003">
    <property type="protein sequence ID" value="MFG6414619.1"/>
    <property type="molecule type" value="Genomic_DNA"/>
</dbReference>
<keyword evidence="1" id="KW-1133">Transmembrane helix</keyword>
<dbReference type="RefSeq" id="WP_394470689.1">
    <property type="nucleotide sequence ID" value="NZ_JBIGHY010000003.1"/>
</dbReference>
<reference evidence="2 3" key="1">
    <citation type="submission" date="2024-09" db="EMBL/GenBank/DDBJ databases">
        <title>Novel species of the genus Pelomonas and Roseateles isolated from streams.</title>
        <authorList>
            <person name="Lu H."/>
        </authorList>
    </citation>
    <scope>NUCLEOTIDE SEQUENCE [LARGE SCALE GENOMIC DNA]</scope>
    <source>
        <strain evidence="2 3">DC23W</strain>
    </source>
</reference>
<dbReference type="InterPro" id="IPR018687">
    <property type="entry name" value="DUF2177_membr"/>
</dbReference>
<proteinExistence type="predicted"/>
<feature type="transmembrane region" description="Helical" evidence="1">
    <location>
        <begin position="48"/>
        <end position="68"/>
    </location>
</feature>
<organism evidence="2 3">
    <name type="scientific">Pelomonas dachongensis</name>
    <dbReference type="NCBI Taxonomy" id="3299029"/>
    <lineage>
        <taxon>Bacteria</taxon>
        <taxon>Pseudomonadati</taxon>
        <taxon>Pseudomonadota</taxon>
        <taxon>Betaproteobacteria</taxon>
        <taxon>Burkholderiales</taxon>
        <taxon>Sphaerotilaceae</taxon>
        <taxon>Roseateles</taxon>
    </lineage>
</organism>
<feature type="transmembrane region" description="Helical" evidence="1">
    <location>
        <begin position="6"/>
        <end position="27"/>
    </location>
</feature>
<keyword evidence="3" id="KW-1185">Reference proteome</keyword>
<protein>
    <submittedName>
        <fullName evidence="2">DUF2177 family protein</fullName>
    </submittedName>
</protein>
<accession>A0ABW7EMQ8</accession>
<evidence type="ECO:0000313" key="3">
    <source>
        <dbReference type="Proteomes" id="UP001606300"/>
    </source>
</evidence>
<keyword evidence="1" id="KW-0812">Transmembrane</keyword>
<comment type="caution">
    <text evidence="2">The sequence shown here is derived from an EMBL/GenBank/DDBJ whole genome shotgun (WGS) entry which is preliminary data.</text>
</comment>
<feature type="transmembrane region" description="Helical" evidence="1">
    <location>
        <begin position="104"/>
        <end position="127"/>
    </location>
</feature>
<name>A0ABW7EMQ8_9BURK</name>
<gene>
    <name evidence="2" type="ORF">ACG02S_12000</name>
</gene>
<evidence type="ECO:0000256" key="1">
    <source>
        <dbReference type="SAM" id="Phobius"/>
    </source>
</evidence>
<keyword evidence="1" id="KW-0472">Membrane</keyword>
<dbReference type="Pfam" id="PF09945">
    <property type="entry name" value="DUF2177"/>
    <property type="match status" value="1"/>
</dbReference>